<keyword evidence="2" id="KW-1003">Cell membrane</keyword>
<dbReference type="GO" id="GO:0071555">
    <property type="term" value="P:cell wall organization"/>
    <property type="evidence" value="ECO:0007669"/>
    <property type="project" value="TreeGrafter"/>
</dbReference>
<organism evidence="10 11">
    <name type="scientific">Lactococcus lactis</name>
    <dbReference type="NCBI Taxonomy" id="1358"/>
    <lineage>
        <taxon>Bacteria</taxon>
        <taxon>Bacillati</taxon>
        <taxon>Bacillota</taxon>
        <taxon>Bacilli</taxon>
        <taxon>Lactobacillales</taxon>
        <taxon>Streptococcaceae</taxon>
        <taxon>Lactococcus</taxon>
    </lineage>
</organism>
<evidence type="ECO:0000256" key="6">
    <source>
        <dbReference type="ARBA" id="ARBA00023136"/>
    </source>
</evidence>
<evidence type="ECO:0000313" key="10">
    <source>
        <dbReference type="EMBL" id="MDT2946467.1"/>
    </source>
</evidence>
<feature type="transmembrane region" description="Helical" evidence="9">
    <location>
        <begin position="222"/>
        <end position="239"/>
    </location>
</feature>
<dbReference type="GO" id="GO:0005886">
    <property type="term" value="C:plasma membrane"/>
    <property type="evidence" value="ECO:0007669"/>
    <property type="project" value="UniProtKB-SubCell"/>
</dbReference>
<feature type="transmembrane region" description="Helical" evidence="9">
    <location>
        <begin position="99"/>
        <end position="124"/>
    </location>
</feature>
<keyword evidence="7" id="KW-0460">Magnesium</keyword>
<feature type="transmembrane region" description="Helical" evidence="9">
    <location>
        <begin position="166"/>
        <end position="185"/>
    </location>
</feature>
<feature type="compositionally biased region" description="Acidic residues" evidence="8">
    <location>
        <begin position="403"/>
        <end position="413"/>
    </location>
</feature>
<dbReference type="InterPro" id="IPR018480">
    <property type="entry name" value="PNAcMuramoyl-5peptid_Trfase_CS"/>
</dbReference>
<feature type="transmembrane region" description="Helical" evidence="9">
    <location>
        <begin position="12"/>
        <end position="35"/>
    </location>
</feature>
<dbReference type="GO" id="GO:0044038">
    <property type="term" value="P:cell wall macromolecule biosynthetic process"/>
    <property type="evidence" value="ECO:0007669"/>
    <property type="project" value="TreeGrafter"/>
</dbReference>
<evidence type="ECO:0000256" key="1">
    <source>
        <dbReference type="ARBA" id="ARBA00004651"/>
    </source>
</evidence>
<keyword evidence="3" id="KW-0808">Transferase</keyword>
<dbReference type="EMBL" id="JARQDL010000010">
    <property type="protein sequence ID" value="MDT2946467.1"/>
    <property type="molecule type" value="Genomic_DNA"/>
</dbReference>
<dbReference type="PANTHER" id="PTHR22926">
    <property type="entry name" value="PHOSPHO-N-ACETYLMURAMOYL-PENTAPEPTIDE-TRANSFERASE"/>
    <property type="match status" value="1"/>
</dbReference>
<proteinExistence type="predicted"/>
<comment type="caution">
    <text evidence="10">The sequence shown here is derived from an EMBL/GenBank/DDBJ whole genome shotgun (WGS) entry which is preliminary data.</text>
</comment>
<dbReference type="InterPro" id="IPR000715">
    <property type="entry name" value="Glycosyl_transferase_4"/>
</dbReference>
<dbReference type="GO" id="GO:0016780">
    <property type="term" value="F:phosphotransferase activity, for other substituted phosphate groups"/>
    <property type="evidence" value="ECO:0007669"/>
    <property type="project" value="InterPro"/>
</dbReference>
<name>A0AAP5UBZ5_9LACT</name>
<feature type="region of interest" description="Disordered" evidence="8">
    <location>
        <begin position="399"/>
        <end position="447"/>
    </location>
</feature>
<feature type="transmembrane region" description="Helical" evidence="9">
    <location>
        <begin position="273"/>
        <end position="297"/>
    </location>
</feature>
<feature type="binding site" evidence="7">
    <location>
        <position position="189"/>
    </location>
    <ligand>
        <name>Mg(2+)</name>
        <dbReference type="ChEBI" id="CHEBI:18420"/>
    </ligand>
</feature>
<feature type="compositionally biased region" description="Basic residues" evidence="8">
    <location>
        <begin position="437"/>
        <end position="447"/>
    </location>
</feature>
<evidence type="ECO:0000256" key="9">
    <source>
        <dbReference type="SAM" id="Phobius"/>
    </source>
</evidence>
<comment type="subcellular location">
    <subcellularLocation>
        <location evidence="1">Cell membrane</location>
        <topology evidence="1">Multi-pass membrane protein</topology>
    </subcellularLocation>
</comment>
<reference evidence="10" key="1">
    <citation type="submission" date="2023-03" db="EMBL/GenBank/DDBJ databases">
        <authorList>
            <person name="Shen W."/>
            <person name="Cai J."/>
        </authorList>
    </citation>
    <scope>NUCLEOTIDE SEQUENCE</scope>
    <source>
        <strain evidence="10">Y37</strain>
    </source>
</reference>
<dbReference type="CDD" id="cd06853">
    <property type="entry name" value="GT_WecA_like"/>
    <property type="match status" value="1"/>
</dbReference>
<keyword evidence="6 9" id="KW-0472">Membrane</keyword>
<feature type="transmembrane region" description="Helical" evidence="9">
    <location>
        <begin position="56"/>
        <end position="79"/>
    </location>
</feature>
<keyword evidence="4 9" id="KW-0812">Transmembrane</keyword>
<feature type="transmembrane region" description="Helical" evidence="9">
    <location>
        <begin position="136"/>
        <end position="154"/>
    </location>
</feature>
<dbReference type="PROSITE" id="PS01348">
    <property type="entry name" value="MRAY_2"/>
    <property type="match status" value="1"/>
</dbReference>
<keyword evidence="5 9" id="KW-1133">Transmembrane helix</keyword>
<evidence type="ECO:0000256" key="7">
    <source>
        <dbReference type="PIRSR" id="PIRSR600715-1"/>
    </source>
</evidence>
<evidence type="ECO:0000313" key="11">
    <source>
        <dbReference type="Proteomes" id="UP001250218"/>
    </source>
</evidence>
<dbReference type="Pfam" id="PF00953">
    <property type="entry name" value="Glycos_transf_4"/>
    <property type="match status" value="1"/>
</dbReference>
<feature type="transmembrane region" description="Helical" evidence="9">
    <location>
        <begin position="246"/>
        <end position="267"/>
    </location>
</feature>
<dbReference type="GO" id="GO:0009103">
    <property type="term" value="P:lipopolysaccharide biosynthetic process"/>
    <property type="evidence" value="ECO:0007669"/>
    <property type="project" value="TreeGrafter"/>
</dbReference>
<keyword evidence="7" id="KW-0479">Metal-binding</keyword>
<dbReference type="PANTHER" id="PTHR22926:SF3">
    <property type="entry name" value="UNDECAPRENYL-PHOSPHATE ALPHA-N-ACETYLGLUCOSAMINYL 1-PHOSPHATE TRANSFERASE"/>
    <property type="match status" value="1"/>
</dbReference>
<dbReference type="RefSeq" id="WP_311802963.1">
    <property type="nucleotide sequence ID" value="NZ_CP121539.1"/>
</dbReference>
<feature type="transmembrane region" description="Helical" evidence="9">
    <location>
        <begin position="318"/>
        <end position="346"/>
    </location>
</feature>
<evidence type="ECO:0000256" key="8">
    <source>
        <dbReference type="SAM" id="MobiDB-lite"/>
    </source>
</evidence>
<feature type="binding site" evidence="7">
    <location>
        <position position="252"/>
    </location>
    <ligand>
        <name>Mg(2+)</name>
        <dbReference type="ChEBI" id="CHEBI:18420"/>
    </ligand>
</feature>
<evidence type="ECO:0000256" key="4">
    <source>
        <dbReference type="ARBA" id="ARBA00022692"/>
    </source>
</evidence>
<feature type="transmembrane region" description="Helical" evidence="9">
    <location>
        <begin position="352"/>
        <end position="375"/>
    </location>
</feature>
<protein>
    <submittedName>
        <fullName evidence="10">MraY family glycosyltransferase</fullName>
    </submittedName>
</protein>
<sequence length="447" mass="49411">MVDTLKEIPFALKFLIVIIITFGISVILTPIMTFVSKAIGAVDKPNERRVNKKPMPSAGGLVIFIAFAIATLFILPHIVHNQPPIHSQPPVHGASHQPIQLVSYFSYIWPFIVGAGIVVLTGLIDDIKEISPKMKLLGLTVAASFIWFFTNARFDNLKIPFGGPLLIFPAWLSFIFTVFWILAITNAINLIDGLDGLASGVSIISLTTMGIVSYFFLPSPNVFLPITIFIMVAAIMGFFPYNYHPAIIYLGDTGALFLGFIISVASLQGLKNATAVAVLTPLLILGVPITDTIMAMVRRKLNRQSIATADKRHLHHRLMALGFTHRGAVLVIYGIASIFAFISILLQFSSRIGGILLVIACLFGLEIFIELVGILGENRQPVLKALKFVGNSSYRDKVLHSDEDADTDENEENIENHSMIDEEIDEPTQEFPIQNYRRSRNKNKKNL</sequence>
<gene>
    <name evidence="10" type="ORF">P7I04_10545</name>
</gene>
<feature type="transmembrane region" description="Helical" evidence="9">
    <location>
        <begin position="197"/>
        <end position="216"/>
    </location>
</feature>
<comment type="cofactor">
    <cofactor evidence="7">
        <name>Mg(2+)</name>
        <dbReference type="ChEBI" id="CHEBI:18420"/>
    </cofactor>
</comment>
<evidence type="ECO:0000256" key="2">
    <source>
        <dbReference type="ARBA" id="ARBA00022475"/>
    </source>
</evidence>
<evidence type="ECO:0000256" key="5">
    <source>
        <dbReference type="ARBA" id="ARBA00022989"/>
    </source>
</evidence>
<dbReference type="AlphaFoldDB" id="A0AAP5UBZ5"/>
<dbReference type="Proteomes" id="UP001250218">
    <property type="component" value="Unassembled WGS sequence"/>
</dbReference>
<accession>A0AAP5UBZ5</accession>
<dbReference type="GO" id="GO:0046872">
    <property type="term" value="F:metal ion binding"/>
    <property type="evidence" value="ECO:0007669"/>
    <property type="project" value="UniProtKB-KW"/>
</dbReference>
<evidence type="ECO:0000256" key="3">
    <source>
        <dbReference type="ARBA" id="ARBA00022679"/>
    </source>
</evidence>